<feature type="compositionally biased region" description="Low complexity" evidence="1">
    <location>
        <begin position="403"/>
        <end position="440"/>
    </location>
</feature>
<accession>A0A9P7K8L9</accession>
<feature type="compositionally biased region" description="Low complexity" evidence="1">
    <location>
        <begin position="651"/>
        <end position="660"/>
    </location>
</feature>
<dbReference type="OrthoDB" id="47801at2759"/>
<feature type="compositionally biased region" description="Low complexity" evidence="1">
    <location>
        <begin position="116"/>
        <end position="140"/>
    </location>
</feature>
<feature type="region of interest" description="Disordered" evidence="1">
    <location>
        <begin position="1"/>
        <end position="670"/>
    </location>
</feature>
<feature type="compositionally biased region" description="Low complexity" evidence="1">
    <location>
        <begin position="575"/>
        <end position="593"/>
    </location>
</feature>
<sequence>MASVRSQALSPPGITVIPPTPPSESGEPQPFTNYDARFLQTPRPAQGVLQMRPISRRQSESNERRNPSPAARSRAHQLPTDQATPPHTTPRPPVRDLNLAAVQPSPRAAGAQLRCPASPRGASPASSASSISSLGSLPGPFRARPREPVATGSFLPTPPSPAPRHIPMHAAPERPNANTYAPSISTPLRHSATRETQTQARTSGRPASSSAPLPIPGSPRPPTYGIPPPQARRGGQTSAATAHSASSAPQLPIPGSPRPPTFGIPPQAQRQAPASVSNSNRRPASSSAQLPIPGSPRPPTFAGPLRGPPLMHSSVLLQTHTPASARHHSTTSRPRIPLSSPRTPRSGQRPASAGNAAAGATTPLPAPGTPHPPLRTPAPAPYPPPPASQPHQHTNAPQPAAPPATTATAPPTATATATATATTTPTQPAGATASTTTPRTRGSRTHARRTGQLSTPWHHPGLVRPPQTPRTPASHQSATNMNMNMNVNMNTNTNTNMNMNTNANTNTPLSSSPSPPPCANVSEEAPPEVTYQRRSVASQAQDPAGAGAAANPGAGAAPGPIPGAQAAPVPPAPAPGAQSAENAAARGARAASRTQRRAARAGSPSSISSMGSLPQAARHPQPRPSHPPPPDPAPAPQQSSAPNVPPPQSQPRPASHQRQPIPERNGKESIHRLPLLVNDIPCSSCNTPIPGLRAPPGPRASTAVIHAICPDPSCRTIHCRGCAAPVSCRPQCNGKHRCAVKNCCPHARAIAIYVHLATLDHVYLSSIQASIPTLLAPPPGPGQQAPSARFCKIRSMFSRDRCAPDPSPAPAPAPTGPGRAQRLAWLSVLFSGADPALLTRLESTLLRTLRGVAFWLSHRTADNPVHESVYLLLTHSCLPEIVDAFLQDNMHWDPADVLRGGAVEAILELLVSLASRDVLHRLVVRPVPRVDVSPGLHGKVWGSGPREAGEGRAFWPDAVEGPGSLSLFQVLAGKWRAHFRADTRYYDHDVQAARVIGLWEDVERHALQGPTVFLAARQ</sequence>
<organism evidence="2 3">
    <name type="scientific">Sphagnurus paluster</name>
    <dbReference type="NCBI Taxonomy" id="117069"/>
    <lineage>
        <taxon>Eukaryota</taxon>
        <taxon>Fungi</taxon>
        <taxon>Dikarya</taxon>
        <taxon>Basidiomycota</taxon>
        <taxon>Agaricomycotina</taxon>
        <taxon>Agaricomycetes</taxon>
        <taxon>Agaricomycetidae</taxon>
        <taxon>Agaricales</taxon>
        <taxon>Tricholomatineae</taxon>
        <taxon>Lyophyllaceae</taxon>
        <taxon>Sphagnurus</taxon>
    </lineage>
</organism>
<feature type="compositionally biased region" description="Pro residues" evidence="1">
    <location>
        <begin position="622"/>
        <end position="635"/>
    </location>
</feature>
<comment type="caution">
    <text evidence="2">The sequence shown here is derived from an EMBL/GenBank/DDBJ whole genome shotgun (WGS) entry which is preliminary data.</text>
</comment>
<feature type="compositionally biased region" description="Polar residues" evidence="1">
    <location>
        <begin position="176"/>
        <end position="211"/>
    </location>
</feature>
<feature type="compositionally biased region" description="Low complexity" evidence="1">
    <location>
        <begin position="600"/>
        <end position="619"/>
    </location>
</feature>
<reference evidence="2" key="1">
    <citation type="submission" date="2021-02" db="EMBL/GenBank/DDBJ databases">
        <authorList>
            <person name="Nieuwenhuis M."/>
            <person name="Van De Peppel L.J.J."/>
        </authorList>
    </citation>
    <scope>NUCLEOTIDE SEQUENCE</scope>
    <source>
        <strain evidence="2">D49</strain>
    </source>
</reference>
<reference evidence="2" key="2">
    <citation type="submission" date="2021-10" db="EMBL/GenBank/DDBJ databases">
        <title>Phylogenomics reveals ancestral predisposition of the termite-cultivated fungus Termitomyces towards a domesticated lifestyle.</title>
        <authorList>
            <person name="Auxier B."/>
            <person name="Grum-Grzhimaylo A."/>
            <person name="Cardenas M.E."/>
            <person name="Lodge J.D."/>
            <person name="Laessoe T."/>
            <person name="Pedersen O."/>
            <person name="Smith M.E."/>
            <person name="Kuyper T.W."/>
            <person name="Franco-Molano E.A."/>
            <person name="Baroni T.J."/>
            <person name="Aanen D.K."/>
        </authorList>
    </citation>
    <scope>NUCLEOTIDE SEQUENCE</scope>
    <source>
        <strain evidence="2">D49</strain>
    </source>
</reference>
<feature type="compositionally biased region" description="Low complexity" evidence="1">
    <location>
        <begin position="347"/>
        <end position="363"/>
    </location>
</feature>
<feature type="compositionally biased region" description="Pro residues" evidence="1">
    <location>
        <begin position="251"/>
        <end position="263"/>
    </location>
</feature>
<proteinExistence type="predicted"/>
<gene>
    <name evidence="2" type="ORF">H0H81_008680</name>
</gene>
<dbReference type="EMBL" id="JABCKI010005738">
    <property type="protein sequence ID" value="KAG5638911.1"/>
    <property type="molecule type" value="Genomic_DNA"/>
</dbReference>
<name>A0A9P7K8L9_9AGAR</name>
<evidence type="ECO:0000313" key="3">
    <source>
        <dbReference type="Proteomes" id="UP000717328"/>
    </source>
</evidence>
<evidence type="ECO:0000256" key="1">
    <source>
        <dbReference type="SAM" id="MobiDB-lite"/>
    </source>
</evidence>
<dbReference type="Proteomes" id="UP000717328">
    <property type="component" value="Unassembled WGS sequence"/>
</dbReference>
<feature type="compositionally biased region" description="Low complexity" evidence="1">
    <location>
        <begin position="479"/>
        <end position="512"/>
    </location>
</feature>
<feature type="compositionally biased region" description="Pro residues" evidence="1">
    <location>
        <begin position="364"/>
        <end position="388"/>
    </location>
</feature>
<protein>
    <submittedName>
        <fullName evidence="2">Uncharacterized protein</fullName>
    </submittedName>
</protein>
<feature type="compositionally biased region" description="Pro residues" evidence="1">
    <location>
        <begin position="213"/>
        <end position="230"/>
    </location>
</feature>
<feature type="compositionally biased region" description="Low complexity" evidence="1">
    <location>
        <begin position="237"/>
        <end position="248"/>
    </location>
</feature>
<keyword evidence="3" id="KW-1185">Reference proteome</keyword>
<evidence type="ECO:0000313" key="2">
    <source>
        <dbReference type="EMBL" id="KAG5638911.1"/>
    </source>
</evidence>
<feature type="compositionally biased region" description="Low complexity" evidence="1">
    <location>
        <begin position="537"/>
        <end position="567"/>
    </location>
</feature>
<feature type="compositionally biased region" description="Low complexity" evidence="1">
    <location>
        <begin position="274"/>
        <end position="288"/>
    </location>
</feature>
<dbReference type="AlphaFoldDB" id="A0A9P7K8L9"/>
<feature type="compositionally biased region" description="Basic and acidic residues" evidence="1">
    <location>
        <begin position="57"/>
        <end position="66"/>
    </location>
</feature>